<keyword evidence="2" id="KW-1185">Reference proteome</keyword>
<proteinExistence type="predicted"/>
<reference evidence="1 2" key="1">
    <citation type="submission" date="2023-03" db="EMBL/GenBank/DDBJ databases">
        <title>Complete genome sequences of several Auritidibacter ignavus strains isolated from ear infections.</title>
        <authorList>
            <person name="Baehr T."/>
            <person name="Baumhoegger A.M."/>
        </authorList>
    </citation>
    <scope>NUCLEOTIDE SEQUENCE [LARGE SCALE GENOMIC DNA]</scope>
    <source>
        <strain evidence="1 2">BABAE-6</strain>
    </source>
</reference>
<sequence>MCHRTFSRTERPEQLRVCQASIREIGNAHWSVLAQAVATQRLSAEQLLEATWHRLVGTDAVIDSSITVSPDHHAQDQLQQGLQNAIENDRVQRTAHGRFIVSGVCWPVTYRRPFRARARPDDA</sequence>
<accession>A0AAJ6AIV8</accession>
<dbReference type="AlphaFoldDB" id="A0AAJ6AIV8"/>
<protein>
    <submittedName>
        <fullName evidence="1">Uncharacterized protein</fullName>
    </submittedName>
</protein>
<dbReference type="Proteomes" id="UP001224674">
    <property type="component" value="Chromosome"/>
</dbReference>
<evidence type="ECO:0000313" key="1">
    <source>
        <dbReference type="EMBL" id="WGH93502.1"/>
    </source>
</evidence>
<dbReference type="RefSeq" id="WP_279674987.1">
    <property type="nucleotide sequence ID" value="NZ_CP122566.1"/>
</dbReference>
<gene>
    <name evidence="1" type="ORF">QDX21_01415</name>
</gene>
<dbReference type="EMBL" id="CP122566">
    <property type="protein sequence ID" value="WGH93502.1"/>
    <property type="molecule type" value="Genomic_DNA"/>
</dbReference>
<evidence type="ECO:0000313" key="2">
    <source>
        <dbReference type="Proteomes" id="UP001224674"/>
    </source>
</evidence>
<name>A0AAJ6AIV8_9MICC</name>
<organism evidence="1 2">
    <name type="scientific">Auritidibacter ignavus</name>
    <dbReference type="NCBI Taxonomy" id="678932"/>
    <lineage>
        <taxon>Bacteria</taxon>
        <taxon>Bacillati</taxon>
        <taxon>Actinomycetota</taxon>
        <taxon>Actinomycetes</taxon>
        <taxon>Micrococcales</taxon>
        <taxon>Micrococcaceae</taxon>
        <taxon>Auritidibacter</taxon>
    </lineage>
</organism>